<evidence type="ECO:0000256" key="1">
    <source>
        <dbReference type="SAM" id="Phobius"/>
    </source>
</evidence>
<feature type="transmembrane region" description="Helical" evidence="1">
    <location>
        <begin position="226"/>
        <end position="244"/>
    </location>
</feature>
<keyword evidence="3" id="KW-1185">Reference proteome</keyword>
<dbReference type="EMBL" id="CAEY01001145">
    <property type="status" value="NOT_ANNOTATED_CDS"/>
    <property type="molecule type" value="Genomic_DNA"/>
</dbReference>
<reference evidence="2" key="2">
    <citation type="submission" date="2015-06" db="UniProtKB">
        <authorList>
            <consortium name="EnsemblMetazoa"/>
        </authorList>
    </citation>
    <scope>IDENTIFICATION</scope>
</reference>
<keyword evidence="1" id="KW-1133">Transmembrane helix</keyword>
<feature type="transmembrane region" description="Helical" evidence="1">
    <location>
        <begin position="132"/>
        <end position="156"/>
    </location>
</feature>
<feature type="transmembrane region" description="Helical" evidence="1">
    <location>
        <begin position="322"/>
        <end position="341"/>
    </location>
</feature>
<dbReference type="HOGENOM" id="CLU_630604_0_0_1"/>
<dbReference type="AlphaFoldDB" id="T1K0T7"/>
<feature type="transmembrane region" description="Helical" evidence="1">
    <location>
        <begin position="250"/>
        <end position="272"/>
    </location>
</feature>
<evidence type="ECO:0008006" key="4">
    <source>
        <dbReference type="Google" id="ProtNLM"/>
    </source>
</evidence>
<proteinExistence type="predicted"/>
<feature type="transmembrane region" description="Helical" evidence="1">
    <location>
        <begin position="353"/>
        <end position="372"/>
    </location>
</feature>
<dbReference type="EnsemblMetazoa" id="tetur03g09010.1">
    <property type="protein sequence ID" value="tetur03g09010.1"/>
    <property type="gene ID" value="tetur03g09010"/>
</dbReference>
<keyword evidence="1" id="KW-0812">Transmembrane</keyword>
<protein>
    <recommendedName>
        <fullName evidence="4">Gustatory receptor</fullName>
    </recommendedName>
</protein>
<feature type="transmembrane region" description="Helical" evidence="1">
    <location>
        <begin position="87"/>
        <end position="112"/>
    </location>
</feature>
<name>T1K0T7_TETUR</name>
<organism evidence="2 3">
    <name type="scientific">Tetranychus urticae</name>
    <name type="common">Two-spotted spider mite</name>
    <dbReference type="NCBI Taxonomy" id="32264"/>
    <lineage>
        <taxon>Eukaryota</taxon>
        <taxon>Metazoa</taxon>
        <taxon>Ecdysozoa</taxon>
        <taxon>Arthropoda</taxon>
        <taxon>Chelicerata</taxon>
        <taxon>Arachnida</taxon>
        <taxon>Acari</taxon>
        <taxon>Acariformes</taxon>
        <taxon>Trombidiformes</taxon>
        <taxon>Prostigmata</taxon>
        <taxon>Eleutherengona</taxon>
        <taxon>Raphignathae</taxon>
        <taxon>Tetranychoidea</taxon>
        <taxon>Tetranychidae</taxon>
        <taxon>Tetranychus</taxon>
    </lineage>
</organism>
<sequence>MEFSTFIISSVHFNRSEVAMSIGTIVKFEKLKKQTFQLFYAIIGWPRIDIENANAVKAIERFMFFGKLSLIYQHHPNAVHPITPTKWFTYLSVTIDFCTFITVIRFICGFFTDNLLILAYLGDVFVGLRHAYALRMLALFCIACLGGFRAITCYLVRNGSLDWTKVIDKAMIDGWKPEVLNMKKGYCLKWRQTSVCIARKIVVPPLVHASVWITCFTYLTLNCKTFYVVLKSQLILGLFVFWQVTTLISIIWFVFHVVWISLLYFITFFYVINKSNSIYSEIQESSKFKLLSYSALNKLCNKNISFLNEFDNINHLMRYISYSGYILASLAGQVAMLYSYLGLFGMPLADLGLGIIGFNGVFQMGVVSFLAAKSVANIGLSYSRYHRIYQNNYNIEPRLKLKLLYNLDRLGSPFVGFWVGESFSNDNRAFIQYLFETCCNMMLISVTMSNFTWKN</sequence>
<dbReference type="Proteomes" id="UP000015104">
    <property type="component" value="Unassembled WGS sequence"/>
</dbReference>
<reference evidence="3" key="1">
    <citation type="submission" date="2011-08" db="EMBL/GenBank/DDBJ databases">
        <authorList>
            <person name="Rombauts S."/>
        </authorList>
    </citation>
    <scope>NUCLEOTIDE SEQUENCE</scope>
    <source>
        <strain evidence="3">London</strain>
    </source>
</reference>
<evidence type="ECO:0000313" key="2">
    <source>
        <dbReference type="EnsemblMetazoa" id="tetur03g09010.1"/>
    </source>
</evidence>
<accession>T1K0T7</accession>
<evidence type="ECO:0000313" key="3">
    <source>
        <dbReference type="Proteomes" id="UP000015104"/>
    </source>
</evidence>
<keyword evidence="1" id="KW-0472">Membrane</keyword>